<gene>
    <name evidence="1" type="ORF">GH714_005112</name>
</gene>
<dbReference type="AlphaFoldDB" id="A0A6A6KS25"/>
<dbReference type="EMBL" id="JAAGAX010000015">
    <property type="protein sequence ID" value="KAF2290239.1"/>
    <property type="molecule type" value="Genomic_DNA"/>
</dbReference>
<organism evidence="1 2">
    <name type="scientific">Hevea brasiliensis</name>
    <name type="common">Para rubber tree</name>
    <name type="synonym">Siphonia brasiliensis</name>
    <dbReference type="NCBI Taxonomy" id="3981"/>
    <lineage>
        <taxon>Eukaryota</taxon>
        <taxon>Viridiplantae</taxon>
        <taxon>Streptophyta</taxon>
        <taxon>Embryophyta</taxon>
        <taxon>Tracheophyta</taxon>
        <taxon>Spermatophyta</taxon>
        <taxon>Magnoliopsida</taxon>
        <taxon>eudicotyledons</taxon>
        <taxon>Gunneridae</taxon>
        <taxon>Pentapetalae</taxon>
        <taxon>rosids</taxon>
        <taxon>fabids</taxon>
        <taxon>Malpighiales</taxon>
        <taxon>Euphorbiaceae</taxon>
        <taxon>Crotonoideae</taxon>
        <taxon>Micrandreae</taxon>
        <taxon>Hevea</taxon>
    </lineage>
</organism>
<reference evidence="1 2" key="1">
    <citation type="journal article" date="2020" name="Mol. Plant">
        <title>The Chromosome-Based Rubber Tree Genome Provides New Insights into Spurge Genome Evolution and Rubber Biosynthesis.</title>
        <authorList>
            <person name="Liu J."/>
            <person name="Shi C."/>
            <person name="Shi C.C."/>
            <person name="Li W."/>
            <person name="Zhang Q.J."/>
            <person name="Zhang Y."/>
            <person name="Li K."/>
            <person name="Lu H.F."/>
            <person name="Shi C."/>
            <person name="Zhu S.T."/>
            <person name="Xiao Z.Y."/>
            <person name="Nan H."/>
            <person name="Yue Y."/>
            <person name="Zhu X.G."/>
            <person name="Wu Y."/>
            <person name="Hong X.N."/>
            <person name="Fan G.Y."/>
            <person name="Tong Y."/>
            <person name="Zhang D."/>
            <person name="Mao C.L."/>
            <person name="Liu Y.L."/>
            <person name="Hao S.J."/>
            <person name="Liu W.Q."/>
            <person name="Lv M.Q."/>
            <person name="Zhang H.B."/>
            <person name="Liu Y."/>
            <person name="Hu-Tang G.R."/>
            <person name="Wang J.P."/>
            <person name="Wang J.H."/>
            <person name="Sun Y.H."/>
            <person name="Ni S.B."/>
            <person name="Chen W.B."/>
            <person name="Zhang X.C."/>
            <person name="Jiao Y.N."/>
            <person name="Eichler E.E."/>
            <person name="Li G.H."/>
            <person name="Liu X."/>
            <person name="Gao L.Z."/>
        </authorList>
    </citation>
    <scope>NUCLEOTIDE SEQUENCE [LARGE SCALE GENOMIC DNA]</scope>
    <source>
        <strain evidence="2">cv. GT1</strain>
        <tissue evidence="1">Leaf</tissue>
    </source>
</reference>
<dbReference type="Proteomes" id="UP000467840">
    <property type="component" value="Chromosome 2"/>
</dbReference>
<evidence type="ECO:0000313" key="1">
    <source>
        <dbReference type="EMBL" id="KAF2290239.1"/>
    </source>
</evidence>
<protein>
    <submittedName>
        <fullName evidence="1">Uncharacterized protein</fullName>
    </submittedName>
</protein>
<evidence type="ECO:0000313" key="2">
    <source>
        <dbReference type="Proteomes" id="UP000467840"/>
    </source>
</evidence>
<accession>A0A6A6KS25</accession>
<keyword evidence="2" id="KW-1185">Reference proteome</keyword>
<sequence length="97" mass="11382">MEPPIVNVKEYVDDEGDKSEWGKRIGDKENVGVHNLEDDTYVSYEFESTLRTEDSFFKDFVEHVSSNANGRYYLVDKGYLDKEGYLVPYSKLRYHQS</sequence>
<comment type="caution">
    <text evidence="1">The sequence shown here is derived from an EMBL/GenBank/DDBJ whole genome shotgun (WGS) entry which is preliminary data.</text>
</comment>
<name>A0A6A6KS25_HEVBR</name>
<proteinExistence type="predicted"/>